<evidence type="ECO:0000256" key="1">
    <source>
        <dbReference type="SAM" id="Phobius"/>
    </source>
</evidence>
<evidence type="ECO:0000313" key="3">
    <source>
        <dbReference type="Proteomes" id="UP000024816"/>
    </source>
</evidence>
<proteinExistence type="predicted"/>
<reference evidence="2 3" key="1">
    <citation type="journal article" date="2014" name="Antonie Van Leeuwenhoek">
        <title>Hyphomonas beringensis sp. nov. and Hyphomonas chukchiensis sp. nov., isolated from surface seawater of the Bering Sea and Chukchi Sea.</title>
        <authorList>
            <person name="Li C."/>
            <person name="Lai Q."/>
            <person name="Li G."/>
            <person name="Dong C."/>
            <person name="Wang J."/>
            <person name="Liao Y."/>
            <person name="Shao Z."/>
        </authorList>
    </citation>
    <scope>NUCLEOTIDE SEQUENCE [LARGE SCALE GENOMIC DNA]</scope>
    <source>
        <strain evidence="2 3">VP2</strain>
    </source>
</reference>
<keyword evidence="3" id="KW-1185">Reference proteome</keyword>
<protein>
    <submittedName>
        <fullName evidence="2">Putative lipoprotein</fullName>
    </submittedName>
</protein>
<dbReference type="AlphaFoldDB" id="A0A059FKH5"/>
<dbReference type="RefSeq" id="WP_035577175.1">
    <property type="nucleotide sequence ID" value="NZ_ARYJ01000001.1"/>
</dbReference>
<comment type="caution">
    <text evidence="2">The sequence shown here is derived from an EMBL/GenBank/DDBJ whole genome shotgun (WGS) entry which is preliminary data.</text>
</comment>
<feature type="transmembrane region" description="Helical" evidence="1">
    <location>
        <begin position="28"/>
        <end position="61"/>
    </location>
</feature>
<keyword evidence="1" id="KW-0472">Membrane</keyword>
<dbReference type="PATRIC" id="fig|1280952.3.peg.235"/>
<dbReference type="STRING" id="1280952.HJA_01150"/>
<organism evidence="2 3">
    <name type="scientific">Hyphomonas jannaschiana VP2</name>
    <dbReference type="NCBI Taxonomy" id="1280952"/>
    <lineage>
        <taxon>Bacteria</taxon>
        <taxon>Pseudomonadati</taxon>
        <taxon>Pseudomonadota</taxon>
        <taxon>Alphaproteobacteria</taxon>
        <taxon>Hyphomonadales</taxon>
        <taxon>Hyphomonadaceae</taxon>
        <taxon>Hyphomonas</taxon>
    </lineage>
</organism>
<dbReference type="EMBL" id="ARYJ01000001">
    <property type="protein sequence ID" value="KCZ91102.1"/>
    <property type="molecule type" value="Genomic_DNA"/>
</dbReference>
<name>A0A059FKH5_9PROT</name>
<accession>A0A059FKH5</accession>
<dbReference type="OrthoDB" id="7619140at2"/>
<keyword evidence="1" id="KW-0812">Transmembrane</keyword>
<feature type="transmembrane region" description="Helical" evidence="1">
    <location>
        <begin position="149"/>
        <end position="168"/>
    </location>
</feature>
<evidence type="ECO:0000313" key="2">
    <source>
        <dbReference type="EMBL" id="KCZ91102.1"/>
    </source>
</evidence>
<keyword evidence="2" id="KW-0449">Lipoprotein</keyword>
<feature type="transmembrane region" description="Helical" evidence="1">
    <location>
        <begin position="123"/>
        <end position="143"/>
    </location>
</feature>
<keyword evidence="1" id="KW-1133">Transmembrane helix</keyword>
<gene>
    <name evidence="2" type="ORF">HJA_01150</name>
</gene>
<dbReference type="Proteomes" id="UP000024816">
    <property type="component" value="Unassembled WGS sequence"/>
</dbReference>
<sequence>MTEAPGSSLPGYAGPATRRSFRRIKLGLFLSSLAACLFVTLIGVVCTRIMALAMGITGAATNFDMLSSGGFLGGMSGAFQLASYNFLLFMINVPAAWLALGFSIGRFPYRGIMHRKPYLRWGSIWGAILVGGTTGFFGTLASIPSGLGALTGGVFIGALAGALCGWLFHAIVKPANQLADVDIDVF</sequence>
<feature type="transmembrane region" description="Helical" evidence="1">
    <location>
        <begin position="81"/>
        <end position="102"/>
    </location>
</feature>